<sequence length="214" mass="25409">MKKARARLEMYSNSPQVVSFLRELEKLEGLEKRRRNRLNKLLTMDFDSLDLSEKKDVTYELSDSKNTECIALAAQYFLKLYQETKNLHLFCNYASTLYRSGRKREAMEAYERIEELFKTEAYPDKGWVMMKIHEDRMDFFKEDRLAFRKHWESAKTDPYLKQLPCEFPGHLGYVTSFAEVSLQYGYLDICDELVTLLKKKKLPIPSKVKAHYGR</sequence>
<accession>A0ABS4I9D3</accession>
<protein>
    <submittedName>
        <fullName evidence="1">Tetratricopeptide (TPR) repeat protein</fullName>
    </submittedName>
</protein>
<evidence type="ECO:0000313" key="2">
    <source>
        <dbReference type="Proteomes" id="UP001519344"/>
    </source>
</evidence>
<gene>
    <name evidence="1" type="ORF">J2Z65_006818</name>
</gene>
<evidence type="ECO:0000313" key="1">
    <source>
        <dbReference type="EMBL" id="MBP1967546.1"/>
    </source>
</evidence>
<comment type="caution">
    <text evidence="1">The sequence shown here is derived from an EMBL/GenBank/DDBJ whole genome shotgun (WGS) entry which is preliminary data.</text>
</comment>
<keyword evidence="2" id="KW-1185">Reference proteome</keyword>
<proteinExistence type="predicted"/>
<dbReference type="EMBL" id="JAGGKV010000036">
    <property type="protein sequence ID" value="MBP1967546.1"/>
    <property type="molecule type" value="Genomic_DNA"/>
</dbReference>
<reference evidence="1 2" key="1">
    <citation type="submission" date="2021-03" db="EMBL/GenBank/DDBJ databases">
        <title>Genomic Encyclopedia of Type Strains, Phase IV (KMG-IV): sequencing the most valuable type-strain genomes for metagenomic binning, comparative biology and taxonomic classification.</title>
        <authorList>
            <person name="Goeker M."/>
        </authorList>
    </citation>
    <scope>NUCLEOTIDE SEQUENCE [LARGE SCALE GENOMIC DNA]</scope>
    <source>
        <strain evidence="1 2">DSM 24950</strain>
    </source>
</reference>
<name>A0ABS4I9D3_9BACL</name>
<dbReference type="Proteomes" id="UP001519344">
    <property type="component" value="Unassembled WGS sequence"/>
</dbReference>
<organism evidence="1 2">
    <name type="scientific">Paenibacillus aceris</name>
    <dbReference type="NCBI Taxonomy" id="869555"/>
    <lineage>
        <taxon>Bacteria</taxon>
        <taxon>Bacillati</taxon>
        <taxon>Bacillota</taxon>
        <taxon>Bacilli</taxon>
        <taxon>Bacillales</taxon>
        <taxon>Paenibacillaceae</taxon>
        <taxon>Paenibacillus</taxon>
    </lineage>
</organism>
<dbReference type="RefSeq" id="WP_209856265.1">
    <property type="nucleotide sequence ID" value="NZ_JAGGKV010000036.1"/>
</dbReference>